<dbReference type="PRINTS" id="PR00081">
    <property type="entry name" value="GDHRDH"/>
</dbReference>
<proteinExistence type="inferred from homology"/>
<comment type="similarity">
    <text evidence="1 2">Belongs to the short-chain dehydrogenases/reductases (SDR) family.</text>
</comment>
<evidence type="ECO:0000256" key="2">
    <source>
        <dbReference type="RuleBase" id="RU000363"/>
    </source>
</evidence>
<name>A0AB39VJ33_9GAMM</name>
<dbReference type="PRINTS" id="PR00080">
    <property type="entry name" value="SDRFAMILY"/>
</dbReference>
<dbReference type="SUPFAM" id="SSF51735">
    <property type="entry name" value="NAD(P)-binding Rossmann-fold domains"/>
    <property type="match status" value="1"/>
</dbReference>
<dbReference type="EMBL" id="CP165628">
    <property type="protein sequence ID" value="XDU70410.1"/>
    <property type="molecule type" value="Genomic_DNA"/>
</dbReference>
<dbReference type="GO" id="GO:0016491">
    <property type="term" value="F:oxidoreductase activity"/>
    <property type="evidence" value="ECO:0007669"/>
    <property type="project" value="UniProtKB-KW"/>
</dbReference>
<dbReference type="InterPro" id="IPR002347">
    <property type="entry name" value="SDR_fam"/>
</dbReference>
<gene>
    <name evidence="3" type="ORF">AB3G37_12480</name>
</gene>
<reference evidence="3" key="1">
    <citation type="submission" date="2024-07" db="EMBL/GenBank/DDBJ databases">
        <authorList>
            <person name="Biller S.J."/>
        </authorList>
    </citation>
    <scope>NUCLEOTIDE SEQUENCE</scope>
    <source>
        <strain evidence="3">WC2420</strain>
    </source>
</reference>
<protein>
    <submittedName>
        <fullName evidence="3">SDR family NAD(P)-dependent oxidoreductase</fullName>
        <ecNumber evidence="3">1.1.1.-</ecNumber>
    </submittedName>
</protein>
<dbReference type="Pfam" id="PF00106">
    <property type="entry name" value="adh_short"/>
    <property type="match status" value="1"/>
</dbReference>
<dbReference type="Gene3D" id="3.40.50.720">
    <property type="entry name" value="NAD(P)-binding Rossmann-like Domain"/>
    <property type="match status" value="1"/>
</dbReference>
<dbReference type="PANTHER" id="PTHR42879">
    <property type="entry name" value="3-OXOACYL-(ACYL-CARRIER-PROTEIN) REDUCTASE"/>
    <property type="match status" value="1"/>
</dbReference>
<dbReference type="RefSeq" id="WP_369787957.1">
    <property type="nucleotide sequence ID" value="NZ_CP165628.1"/>
</dbReference>
<dbReference type="PANTHER" id="PTHR42879:SF6">
    <property type="entry name" value="NADPH-DEPENDENT REDUCTASE BACG"/>
    <property type="match status" value="1"/>
</dbReference>
<dbReference type="FunFam" id="3.40.50.720:FF:000084">
    <property type="entry name" value="Short-chain dehydrogenase reductase"/>
    <property type="match status" value="1"/>
</dbReference>
<sequence length="264" mass="27965">MDLGLKNKRALVTGSTAGIGLASARALAAEGASVTVNGRTQSRVDSAVALIKNEVPGAQVSGVVADLSTAQGCEVLFKQLPEIDVLVNNLGIFEPKAFAEISDQDWLRFFETNVLSGIRVSRHYVESMRSRNWGRIVFVSSESALQIPTEMIHYGMTKTAQLAVARGLAETLSGTGVTVNSVLPGPTSSEGVGGFVAEMAKSRDVDASVIEREFFEHARPSSVIQRFSTPDEIAAMITYICSEKASATTGASLRVDGGVLRSIA</sequence>
<evidence type="ECO:0000256" key="1">
    <source>
        <dbReference type="ARBA" id="ARBA00006484"/>
    </source>
</evidence>
<dbReference type="EC" id="1.1.1.-" evidence="3"/>
<organism evidence="3">
    <name type="scientific">Rouxiella sp. WC2420</name>
    <dbReference type="NCBI Taxonomy" id="3234145"/>
    <lineage>
        <taxon>Bacteria</taxon>
        <taxon>Pseudomonadati</taxon>
        <taxon>Pseudomonadota</taxon>
        <taxon>Gammaproteobacteria</taxon>
        <taxon>Enterobacterales</taxon>
        <taxon>Yersiniaceae</taxon>
        <taxon>Rouxiella</taxon>
    </lineage>
</organism>
<evidence type="ECO:0000313" key="3">
    <source>
        <dbReference type="EMBL" id="XDU70410.1"/>
    </source>
</evidence>
<dbReference type="InterPro" id="IPR050259">
    <property type="entry name" value="SDR"/>
</dbReference>
<dbReference type="AlphaFoldDB" id="A0AB39VJ33"/>
<keyword evidence="3" id="KW-0560">Oxidoreductase</keyword>
<accession>A0AB39VJ33</accession>
<dbReference type="InterPro" id="IPR036291">
    <property type="entry name" value="NAD(P)-bd_dom_sf"/>
</dbReference>